<dbReference type="Proteomes" id="UP000265160">
    <property type="component" value="LG16"/>
</dbReference>
<reference evidence="2" key="2">
    <citation type="submission" date="2025-08" db="UniProtKB">
        <authorList>
            <consortium name="Ensembl"/>
        </authorList>
    </citation>
    <scope>IDENTIFICATION</scope>
</reference>
<dbReference type="GO" id="GO:0050104">
    <property type="term" value="F:L-gulonate 3-dehydrogenase activity"/>
    <property type="evidence" value="ECO:0007669"/>
    <property type="project" value="TreeGrafter"/>
</dbReference>
<dbReference type="PANTHER" id="PTHR48075">
    <property type="entry name" value="3-HYDROXYACYL-COA DEHYDROGENASE FAMILY PROTEIN"/>
    <property type="match status" value="1"/>
</dbReference>
<dbReference type="Pfam" id="PF02737">
    <property type="entry name" value="3HCDH_N"/>
    <property type="match status" value="1"/>
</dbReference>
<sequence length="247" mass="27513">YNVSDMKIITVIGSGLIGRSWAMLFVSGGYNVKIYDNQPGQSTKAITEIKKQLVELEEAHMLRGELSAAQQLALLSSYDDLSQALDGAFFVQECVFEQLEVKQSIFHDMERFVGKDVILSSSTSCLVPSKVFSKVQNRSRCLVSHPVNPPYYTAAAVMDTTHALMTKVGQAPVLLKKEIDGFALNRVQAAIIAESWRLVQVSVFWACGWGVVLRSQFFKALPTSSKVSHEYAFITFVFKCKKMLINI</sequence>
<dbReference type="PANTHER" id="PTHR48075:SF1">
    <property type="entry name" value="LAMBDA-CRYSTALLIN HOMOLOG"/>
    <property type="match status" value="1"/>
</dbReference>
<keyword evidence="3" id="KW-1185">Reference proteome</keyword>
<dbReference type="GO" id="GO:0070403">
    <property type="term" value="F:NAD+ binding"/>
    <property type="evidence" value="ECO:0007669"/>
    <property type="project" value="InterPro"/>
</dbReference>
<dbReference type="GO" id="GO:0006631">
    <property type="term" value="P:fatty acid metabolic process"/>
    <property type="evidence" value="ECO:0007669"/>
    <property type="project" value="InterPro"/>
</dbReference>
<reference evidence="2 3" key="1">
    <citation type="journal article" date="2014" name="Nature">
        <title>The genomic substrate for adaptive radiation in African cichlid fish.</title>
        <authorList>
            <person name="Brawand D."/>
            <person name="Wagner C.E."/>
            <person name="Li Y.I."/>
            <person name="Malinsky M."/>
            <person name="Keller I."/>
            <person name="Fan S."/>
            <person name="Simakov O."/>
            <person name="Ng A.Y."/>
            <person name="Lim Z.W."/>
            <person name="Bezault E."/>
            <person name="Turner-Maier J."/>
            <person name="Johnson J."/>
            <person name="Alcazar R."/>
            <person name="Noh H.J."/>
            <person name="Russell P."/>
            <person name="Aken B."/>
            <person name="Alfoldi J."/>
            <person name="Amemiya C."/>
            <person name="Azzouzi N."/>
            <person name="Baroiller J.F."/>
            <person name="Barloy-Hubler F."/>
            <person name="Berlin A."/>
            <person name="Bloomquist R."/>
            <person name="Carleton K.L."/>
            <person name="Conte M.A."/>
            <person name="D'Cotta H."/>
            <person name="Eshel O."/>
            <person name="Gaffney L."/>
            <person name="Galibert F."/>
            <person name="Gante H.F."/>
            <person name="Gnerre S."/>
            <person name="Greuter L."/>
            <person name="Guyon R."/>
            <person name="Haddad N.S."/>
            <person name="Haerty W."/>
            <person name="Harris R.M."/>
            <person name="Hofmann H.A."/>
            <person name="Hourlier T."/>
            <person name="Hulata G."/>
            <person name="Jaffe D.B."/>
            <person name="Lara M."/>
            <person name="Lee A.P."/>
            <person name="MacCallum I."/>
            <person name="Mwaiko S."/>
            <person name="Nikaido M."/>
            <person name="Nishihara H."/>
            <person name="Ozouf-Costaz C."/>
            <person name="Penman D.J."/>
            <person name="Przybylski D."/>
            <person name="Rakotomanga M."/>
            <person name="Renn S.C.P."/>
            <person name="Ribeiro F.J."/>
            <person name="Ron M."/>
            <person name="Salzburger W."/>
            <person name="Sanchez-Pulido L."/>
            <person name="Santos M.E."/>
            <person name="Searle S."/>
            <person name="Sharpe T."/>
            <person name="Swofford R."/>
            <person name="Tan F.J."/>
            <person name="Williams L."/>
            <person name="Young S."/>
            <person name="Yin S."/>
            <person name="Okada N."/>
            <person name="Kocher T.D."/>
            <person name="Miska E.A."/>
            <person name="Lander E.S."/>
            <person name="Venkatesh B."/>
            <person name="Fernald R.D."/>
            <person name="Meyer A."/>
            <person name="Ponting C.P."/>
            <person name="Streelman J.T."/>
            <person name="Lindblad-Toh K."/>
            <person name="Seehausen O."/>
            <person name="Di Palma F."/>
        </authorList>
    </citation>
    <scope>NUCLEOTIDE SEQUENCE</scope>
</reference>
<reference evidence="2" key="3">
    <citation type="submission" date="2025-09" db="UniProtKB">
        <authorList>
            <consortium name="Ensembl"/>
        </authorList>
    </citation>
    <scope>IDENTIFICATION</scope>
</reference>
<dbReference type="GeneTree" id="ENSGT00390000007182"/>
<dbReference type="SUPFAM" id="SSF51735">
    <property type="entry name" value="NAD(P)-binding Rossmann-fold domains"/>
    <property type="match status" value="1"/>
</dbReference>
<evidence type="ECO:0000259" key="1">
    <source>
        <dbReference type="Pfam" id="PF02737"/>
    </source>
</evidence>
<dbReference type="InterPro" id="IPR006176">
    <property type="entry name" value="3-OHacyl-CoA_DH_NAD-bd"/>
</dbReference>
<protein>
    <submittedName>
        <fullName evidence="2">Crystallin, lambda 1</fullName>
    </submittedName>
</protein>
<organism evidence="2 3">
    <name type="scientific">Maylandia zebra</name>
    <name type="common">zebra mbuna</name>
    <dbReference type="NCBI Taxonomy" id="106582"/>
    <lineage>
        <taxon>Eukaryota</taxon>
        <taxon>Metazoa</taxon>
        <taxon>Chordata</taxon>
        <taxon>Craniata</taxon>
        <taxon>Vertebrata</taxon>
        <taxon>Euteleostomi</taxon>
        <taxon>Actinopterygii</taxon>
        <taxon>Neopterygii</taxon>
        <taxon>Teleostei</taxon>
        <taxon>Neoteleostei</taxon>
        <taxon>Acanthomorphata</taxon>
        <taxon>Ovalentaria</taxon>
        <taxon>Cichlomorphae</taxon>
        <taxon>Cichliformes</taxon>
        <taxon>Cichlidae</taxon>
        <taxon>African cichlids</taxon>
        <taxon>Pseudocrenilabrinae</taxon>
        <taxon>Haplochromini</taxon>
        <taxon>Maylandia</taxon>
        <taxon>Maylandia zebra complex</taxon>
    </lineage>
</organism>
<evidence type="ECO:0000313" key="3">
    <source>
        <dbReference type="Proteomes" id="UP000265160"/>
    </source>
</evidence>
<dbReference type="STRING" id="106582.ENSMZEP00005026032"/>
<accession>A0A3P9CVM0</accession>
<proteinExistence type="predicted"/>
<evidence type="ECO:0000313" key="2">
    <source>
        <dbReference type="Ensembl" id="ENSMZEP00005026032.1"/>
    </source>
</evidence>
<dbReference type="Ensembl" id="ENSMZET00005026871.1">
    <property type="protein sequence ID" value="ENSMZEP00005026032.1"/>
    <property type="gene ID" value="ENSMZEG00005019414.1"/>
</dbReference>
<dbReference type="AlphaFoldDB" id="A0A3P9CVM0"/>
<name>A0A3P9CVM0_9CICH</name>
<dbReference type="Gene3D" id="3.40.50.720">
    <property type="entry name" value="NAD(P)-binding Rossmann-like Domain"/>
    <property type="match status" value="1"/>
</dbReference>
<dbReference type="InterPro" id="IPR036291">
    <property type="entry name" value="NAD(P)-bd_dom_sf"/>
</dbReference>
<feature type="domain" description="3-hydroxyacyl-CoA dehydrogenase NAD binding" evidence="1">
    <location>
        <begin position="9"/>
        <end position="176"/>
    </location>
</feature>